<comment type="caution">
    <text evidence="2">The sequence shown here is derived from an EMBL/GenBank/DDBJ whole genome shotgun (WGS) entry which is preliminary data.</text>
</comment>
<evidence type="ECO:0000256" key="1">
    <source>
        <dbReference type="SAM" id="MobiDB-lite"/>
    </source>
</evidence>
<organism evidence="2 3">
    <name type="scientific">Ameca splendens</name>
    <dbReference type="NCBI Taxonomy" id="208324"/>
    <lineage>
        <taxon>Eukaryota</taxon>
        <taxon>Metazoa</taxon>
        <taxon>Chordata</taxon>
        <taxon>Craniata</taxon>
        <taxon>Vertebrata</taxon>
        <taxon>Euteleostomi</taxon>
        <taxon>Actinopterygii</taxon>
        <taxon>Neopterygii</taxon>
        <taxon>Teleostei</taxon>
        <taxon>Neoteleostei</taxon>
        <taxon>Acanthomorphata</taxon>
        <taxon>Ovalentaria</taxon>
        <taxon>Atherinomorphae</taxon>
        <taxon>Cyprinodontiformes</taxon>
        <taxon>Goodeidae</taxon>
        <taxon>Ameca</taxon>
    </lineage>
</organism>
<feature type="region of interest" description="Disordered" evidence="1">
    <location>
        <begin position="25"/>
        <end position="48"/>
    </location>
</feature>
<keyword evidence="3" id="KW-1185">Reference proteome</keyword>
<gene>
    <name evidence="2" type="ORF">AMECASPLE_033942</name>
</gene>
<proteinExistence type="predicted"/>
<reference evidence="2 3" key="1">
    <citation type="submission" date="2021-06" db="EMBL/GenBank/DDBJ databases">
        <authorList>
            <person name="Palmer J.M."/>
        </authorList>
    </citation>
    <scope>NUCLEOTIDE SEQUENCE [LARGE SCALE GENOMIC DNA]</scope>
    <source>
        <strain evidence="2 3">AS_MEX2019</strain>
        <tissue evidence="2">Muscle</tissue>
    </source>
</reference>
<sequence>MLAHQHGSESNVWLQVFHSGYSHSTSALESNSCAPPPGRGETSPTSSHNECLKNRIFRLSLNTHSRLYCNIYIRLNMNINDSCDRSLNTEWFPAAQQESMKLPCYCRSCSGY</sequence>
<evidence type="ECO:0000313" key="2">
    <source>
        <dbReference type="EMBL" id="MEQ2305085.1"/>
    </source>
</evidence>
<dbReference type="EMBL" id="JAHRIP010061136">
    <property type="protein sequence ID" value="MEQ2305085.1"/>
    <property type="molecule type" value="Genomic_DNA"/>
</dbReference>
<dbReference type="Proteomes" id="UP001469553">
    <property type="component" value="Unassembled WGS sequence"/>
</dbReference>
<protein>
    <submittedName>
        <fullName evidence="2">Uncharacterized protein</fullName>
    </submittedName>
</protein>
<name>A0ABV0ZGN5_9TELE</name>
<accession>A0ABV0ZGN5</accession>
<evidence type="ECO:0000313" key="3">
    <source>
        <dbReference type="Proteomes" id="UP001469553"/>
    </source>
</evidence>